<name>A0A4U1L342_9SPHN</name>
<dbReference type="Pfam" id="PF00561">
    <property type="entry name" value="Abhydrolase_1"/>
    <property type="match status" value="1"/>
</dbReference>
<dbReference type="Gene3D" id="3.40.50.1820">
    <property type="entry name" value="alpha/beta hydrolase"/>
    <property type="match status" value="1"/>
</dbReference>
<sequence length="324" mass="33885">MTDQSDRTETRRWPLGAMALAGATGAGLALWSGWAARAAERAVPAAGAFVDIDGHRIHYVEKGAGAPILMVHGLLGNLHHFAHSLIERLAKDHRVIAIDRPGSGWSESAPGMHPGIVEQGRLVAKFADRLAIERPLLVGHSLGGAVALAAALDHPGRFAGLALLAPLTQPVETPPAVFAALAVPPPVSAALSWTLAVPMGMLGRDRALGEVFGPDPVPADFGVRGGGLLSMRPVAYRAGSADLRDARGAMTALAPRYRDLALPVGILYGRQDRLLDAELHGRATAATIPGADLRMLDAGHMLPITRAAESEAMIRAVEKRAQAG</sequence>
<evidence type="ECO:0000259" key="1">
    <source>
        <dbReference type="Pfam" id="PF00561"/>
    </source>
</evidence>
<gene>
    <name evidence="2" type="ORF">FBR43_11585</name>
</gene>
<reference evidence="2 3" key="1">
    <citation type="submission" date="2019-04" db="EMBL/GenBank/DDBJ databases">
        <authorList>
            <person name="Yang Y."/>
            <person name="Wei D."/>
        </authorList>
    </citation>
    <scope>NUCLEOTIDE SEQUENCE [LARGE SCALE GENOMIC DNA]</scope>
    <source>
        <strain evidence="2 3">L-1-4w-11</strain>
    </source>
</reference>
<evidence type="ECO:0000313" key="2">
    <source>
        <dbReference type="EMBL" id="TKD51321.1"/>
    </source>
</evidence>
<dbReference type="InterPro" id="IPR029058">
    <property type="entry name" value="AB_hydrolase_fold"/>
</dbReference>
<dbReference type="InterPro" id="IPR006311">
    <property type="entry name" value="TAT_signal"/>
</dbReference>
<keyword evidence="2" id="KW-0378">Hydrolase</keyword>
<dbReference type="RefSeq" id="WP_136943266.1">
    <property type="nucleotide sequence ID" value="NZ_SWKR01000002.1"/>
</dbReference>
<accession>A0A4U1L342</accession>
<keyword evidence="3" id="KW-1185">Reference proteome</keyword>
<dbReference type="AlphaFoldDB" id="A0A4U1L342"/>
<dbReference type="PRINTS" id="PR00111">
    <property type="entry name" value="ABHYDROLASE"/>
</dbReference>
<dbReference type="Proteomes" id="UP000309138">
    <property type="component" value="Unassembled WGS sequence"/>
</dbReference>
<dbReference type="PANTHER" id="PTHR46438:SF11">
    <property type="entry name" value="LIPASE-RELATED"/>
    <property type="match status" value="1"/>
</dbReference>
<comment type="caution">
    <text evidence="2">The sequence shown here is derived from an EMBL/GenBank/DDBJ whole genome shotgun (WGS) entry which is preliminary data.</text>
</comment>
<evidence type="ECO:0000313" key="3">
    <source>
        <dbReference type="Proteomes" id="UP000309138"/>
    </source>
</evidence>
<protein>
    <submittedName>
        <fullName evidence="2">Alpha/beta hydrolase</fullName>
    </submittedName>
</protein>
<dbReference type="InterPro" id="IPR000073">
    <property type="entry name" value="AB_hydrolase_1"/>
</dbReference>
<organism evidence="2 3">
    <name type="scientific">Sphingomonas baiyangensis</name>
    <dbReference type="NCBI Taxonomy" id="2572576"/>
    <lineage>
        <taxon>Bacteria</taxon>
        <taxon>Pseudomonadati</taxon>
        <taxon>Pseudomonadota</taxon>
        <taxon>Alphaproteobacteria</taxon>
        <taxon>Sphingomonadales</taxon>
        <taxon>Sphingomonadaceae</taxon>
        <taxon>Sphingomonas</taxon>
    </lineage>
</organism>
<dbReference type="PANTHER" id="PTHR46438">
    <property type="entry name" value="ALPHA/BETA-HYDROLASES SUPERFAMILY PROTEIN"/>
    <property type="match status" value="1"/>
</dbReference>
<feature type="domain" description="AB hydrolase-1" evidence="1">
    <location>
        <begin position="67"/>
        <end position="306"/>
    </location>
</feature>
<dbReference type="SUPFAM" id="SSF53474">
    <property type="entry name" value="alpha/beta-Hydrolases"/>
    <property type="match status" value="1"/>
</dbReference>
<dbReference type="GO" id="GO:0016787">
    <property type="term" value="F:hydrolase activity"/>
    <property type="evidence" value="ECO:0007669"/>
    <property type="project" value="UniProtKB-KW"/>
</dbReference>
<proteinExistence type="predicted"/>
<dbReference type="EMBL" id="SWKR01000002">
    <property type="protein sequence ID" value="TKD51321.1"/>
    <property type="molecule type" value="Genomic_DNA"/>
</dbReference>
<dbReference type="PROSITE" id="PS51318">
    <property type="entry name" value="TAT"/>
    <property type="match status" value="1"/>
</dbReference>
<dbReference type="OrthoDB" id="9815441at2"/>